<dbReference type="EMBL" id="MAYG01000001">
    <property type="protein sequence ID" value="OCA74234.1"/>
    <property type="molecule type" value="Genomic_DNA"/>
</dbReference>
<evidence type="ECO:0000313" key="2">
    <source>
        <dbReference type="EMBL" id="OCA74234.1"/>
    </source>
</evidence>
<feature type="region of interest" description="Disordered" evidence="1">
    <location>
        <begin position="239"/>
        <end position="290"/>
    </location>
</feature>
<dbReference type="RefSeq" id="WP_065398225.1">
    <property type="nucleotide sequence ID" value="NZ_MAYG01000001.1"/>
</dbReference>
<dbReference type="CDD" id="cd00736">
    <property type="entry name" value="lambda_lys-like"/>
    <property type="match status" value="1"/>
</dbReference>
<dbReference type="OrthoDB" id="961266at2"/>
<dbReference type="InterPro" id="IPR023346">
    <property type="entry name" value="Lysozyme-like_dom_sf"/>
</dbReference>
<dbReference type="STRING" id="651561.BBI00_07730"/>
<protein>
    <recommendedName>
        <fullName evidence="4">Lysozyme</fullName>
    </recommendedName>
</protein>
<dbReference type="Gene3D" id="1.10.530.10">
    <property type="match status" value="1"/>
</dbReference>
<dbReference type="AlphaFoldDB" id="A0A1B8ZRL5"/>
<sequence length="797" mass="89573">MAKLTITGNTRPTVGETEMYSLSLSDPFTLLNPVAFPLTKIEWNIHVQDRKGWRITNGNLKEGTLVTYKFTDKSLQYKALKIEVIRGKDKGDLYIKPQPAENPGITHVELLDIHSKRIPKGKLMHYTDTIIVKAYCVGMFGQKVAFTLWEDDATGKGHDPVVNMMNKINRIPLTGEVDHEGVARVVFLLPAYTLAVQIANAGVAKGDKNEGKTHEYYVTAEVISKHILKASPNVNVANPGYIPPVSDQRKSKEISLSGNGSAQNNPKPKENTAKFPQTPAAKKQADPEGRILSAEFTDGTGKTLKNAGTGDIVSIKITSQNMKGKSVKVKIWEEDLIRYSNDLLYEIPVVLAYDTYNFINGIPLTRKMYAKGNEWGEGSSQEYFIEVEHLNTSVTSWVIPVNPDAEPVKVEDNDSVVIIKEKKQERIEKAKICECEARLRAFMRMIRIGEGTEDEAGYTRIVGGSSFKDHGKDMSTHPKVYIEKYDSTAAGAYQITKTNWNSEAFAKWRIDNNVSDFSKESQDIYCAYLIIKKKKAFENINSNDIDGAIDKCSKEWASLPGAGYGQREESREKIKTKYKAFLHQELSDSSNLHLKKGFLKRYFGIHCCDTILKTEQDKSDDIMIIFDKNIEVERQKIVSEKTKNILKKAARSSGNKKIIITSTIRSPRKQAEAMYNNESNGRHIKYASPGRQVLNVYNLMKNQGKERTINAMVEKINELSRQGKRVSLHCVAESEYAKLNILDVSYTNGLVNYQQFILDLAKDISVIKIIHPIVSVGTKGKINYDNGEPAIHIEIQQ</sequence>
<gene>
    <name evidence="2" type="ORF">BBI00_07730</name>
</gene>
<evidence type="ECO:0000313" key="3">
    <source>
        <dbReference type="Proteomes" id="UP000093432"/>
    </source>
</evidence>
<feature type="compositionally biased region" description="Polar residues" evidence="1">
    <location>
        <begin position="254"/>
        <end position="266"/>
    </location>
</feature>
<proteinExistence type="predicted"/>
<organism evidence="2 3">
    <name type="scientific">Chryseobacterium arthrosphaerae</name>
    <dbReference type="NCBI Taxonomy" id="651561"/>
    <lineage>
        <taxon>Bacteria</taxon>
        <taxon>Pseudomonadati</taxon>
        <taxon>Bacteroidota</taxon>
        <taxon>Flavobacteriia</taxon>
        <taxon>Flavobacteriales</taxon>
        <taxon>Weeksellaceae</taxon>
        <taxon>Chryseobacterium group</taxon>
        <taxon>Chryseobacterium</taxon>
    </lineage>
</organism>
<dbReference type="SUPFAM" id="SSF53955">
    <property type="entry name" value="Lysozyme-like"/>
    <property type="match status" value="1"/>
</dbReference>
<reference evidence="3" key="1">
    <citation type="submission" date="2016-07" db="EMBL/GenBank/DDBJ databases">
        <authorList>
            <person name="Florea S."/>
            <person name="Webb J.S."/>
            <person name="Jaromczyk J."/>
            <person name="Schardl C.L."/>
        </authorList>
    </citation>
    <scope>NUCLEOTIDE SEQUENCE [LARGE SCALE GENOMIC DNA]</scope>
    <source>
        <strain evidence="3">CC-VM-7</strain>
    </source>
</reference>
<accession>A0A1B8ZRL5</accession>
<evidence type="ECO:0008006" key="4">
    <source>
        <dbReference type="Google" id="ProtNLM"/>
    </source>
</evidence>
<comment type="caution">
    <text evidence="2">The sequence shown here is derived from an EMBL/GenBank/DDBJ whole genome shotgun (WGS) entry which is preliminary data.</text>
</comment>
<evidence type="ECO:0000256" key="1">
    <source>
        <dbReference type="SAM" id="MobiDB-lite"/>
    </source>
</evidence>
<name>A0A1B8ZRL5_9FLAO</name>
<dbReference type="Proteomes" id="UP000093432">
    <property type="component" value="Unassembled WGS sequence"/>
</dbReference>